<keyword evidence="8 11" id="KW-1133">Transmembrane helix</keyword>
<dbReference type="PRINTS" id="PR00344">
    <property type="entry name" value="BCTRLSENSOR"/>
</dbReference>
<dbReference type="SUPFAM" id="SSF55874">
    <property type="entry name" value="ATPase domain of HSP90 chaperone/DNA topoisomerase II/histidine kinase"/>
    <property type="match status" value="1"/>
</dbReference>
<comment type="catalytic activity">
    <reaction evidence="1">
        <text>ATP + protein L-histidine = ADP + protein N-phospho-L-histidine.</text>
        <dbReference type="EC" id="2.7.13.3"/>
    </reaction>
</comment>
<evidence type="ECO:0000256" key="4">
    <source>
        <dbReference type="ARBA" id="ARBA00022553"/>
    </source>
</evidence>
<evidence type="ECO:0000259" key="13">
    <source>
        <dbReference type="PROSITE" id="PS50885"/>
    </source>
</evidence>
<dbReference type="PROSITE" id="PS50885">
    <property type="entry name" value="HAMP"/>
    <property type="match status" value="1"/>
</dbReference>
<dbReference type="SMART" id="SM00304">
    <property type="entry name" value="HAMP"/>
    <property type="match status" value="1"/>
</dbReference>
<feature type="domain" description="Histidine kinase" evidence="12">
    <location>
        <begin position="246"/>
        <end position="456"/>
    </location>
</feature>
<comment type="caution">
    <text evidence="14">The sequence shown here is derived from an EMBL/GenBank/DDBJ whole genome shotgun (WGS) entry which is preliminary data.</text>
</comment>
<evidence type="ECO:0000256" key="6">
    <source>
        <dbReference type="ARBA" id="ARBA00022692"/>
    </source>
</evidence>
<reference evidence="14 15" key="1">
    <citation type="submission" date="2018-09" db="EMBL/GenBank/DDBJ databases">
        <title>Comparative genomics of Leucobacter spp.</title>
        <authorList>
            <person name="Reis A.C."/>
            <person name="Kolvenbach B.A."/>
            <person name="Corvini P.F.X."/>
            <person name="Nunes O.C."/>
        </authorList>
    </citation>
    <scope>NUCLEOTIDE SEQUENCE [LARGE SCALE GENOMIC DNA]</scope>
    <source>
        <strain evidence="14 15">L-1</strain>
    </source>
</reference>
<keyword evidence="7 14" id="KW-0418">Kinase</keyword>
<keyword evidence="4" id="KW-0597">Phosphoprotein</keyword>
<dbReference type="SMART" id="SM00388">
    <property type="entry name" value="HisKA"/>
    <property type="match status" value="1"/>
</dbReference>
<name>A0ABS1ST49_9MICO</name>
<accession>A0ABS1ST49</accession>
<evidence type="ECO:0000256" key="7">
    <source>
        <dbReference type="ARBA" id="ARBA00022777"/>
    </source>
</evidence>
<gene>
    <name evidence="14" type="ORF">D3226_09085</name>
</gene>
<evidence type="ECO:0000256" key="9">
    <source>
        <dbReference type="ARBA" id="ARBA00023012"/>
    </source>
</evidence>
<dbReference type="RefSeq" id="WP_202382233.1">
    <property type="nucleotide sequence ID" value="NZ_QYAD01000003.1"/>
</dbReference>
<feature type="domain" description="HAMP" evidence="13">
    <location>
        <begin position="185"/>
        <end position="238"/>
    </location>
</feature>
<evidence type="ECO:0000256" key="5">
    <source>
        <dbReference type="ARBA" id="ARBA00022679"/>
    </source>
</evidence>
<dbReference type="Pfam" id="PF00672">
    <property type="entry name" value="HAMP"/>
    <property type="match status" value="1"/>
</dbReference>
<dbReference type="GO" id="GO:0016301">
    <property type="term" value="F:kinase activity"/>
    <property type="evidence" value="ECO:0007669"/>
    <property type="project" value="UniProtKB-KW"/>
</dbReference>
<evidence type="ECO:0000256" key="1">
    <source>
        <dbReference type="ARBA" id="ARBA00000085"/>
    </source>
</evidence>
<sequence length="457" mass="49843">MRQRLVLVLLIPMTVILLTLGGAYAWSVARTVQEEVSSQQLGDLSYFQSGVRQALRAGNASTVVGEMTRFSELYGTRIAVFDRSGILWASGGGSFDALDSSAQNQVALALSGRRSDPAPPVLPWSLGELVAVEPVFDDGNVIGAIFIAENAERVRTQILTHWGVLASACLLTVLLLLFAVIRLANWVLRPMLRVDRAMAAVERGERDARIADDTGPPEMRRMIRMFNQMAEEIERVMRRQEAFAMNASHELRNPLGALLMRVEYLATGLDDSWEPDVEKTRAEGRRLTEILDALLGMARSGRQDSAFVAVDLVELLADRIAAWEPVSSDRGVVVELRGEHSAFSLTDRTSVESAFDAVLDNALKFAPAGSKVDVTVVCEVDGCRIAIRDRGPGLEQEELELVTSRFWRSPRDQNVPGSGLGLAIASDLLGDLRGGVEVQAPEGGGLRVVLRLPGVEE</sequence>
<keyword evidence="6 11" id="KW-0812">Transmembrane</keyword>
<evidence type="ECO:0000256" key="3">
    <source>
        <dbReference type="ARBA" id="ARBA00012438"/>
    </source>
</evidence>
<dbReference type="SUPFAM" id="SSF47384">
    <property type="entry name" value="Homodimeric domain of signal transducing histidine kinase"/>
    <property type="match status" value="1"/>
</dbReference>
<evidence type="ECO:0000313" key="14">
    <source>
        <dbReference type="EMBL" id="MBL3690111.1"/>
    </source>
</evidence>
<dbReference type="InterPro" id="IPR050428">
    <property type="entry name" value="TCS_sensor_his_kinase"/>
</dbReference>
<dbReference type="SMART" id="SM00387">
    <property type="entry name" value="HATPase_c"/>
    <property type="match status" value="1"/>
</dbReference>
<dbReference type="Pfam" id="PF00512">
    <property type="entry name" value="HisKA"/>
    <property type="match status" value="1"/>
</dbReference>
<dbReference type="CDD" id="cd00082">
    <property type="entry name" value="HisKA"/>
    <property type="match status" value="1"/>
</dbReference>
<dbReference type="PANTHER" id="PTHR45436:SF5">
    <property type="entry name" value="SENSOR HISTIDINE KINASE TRCS"/>
    <property type="match status" value="1"/>
</dbReference>
<evidence type="ECO:0000256" key="11">
    <source>
        <dbReference type="SAM" id="Phobius"/>
    </source>
</evidence>
<dbReference type="InterPro" id="IPR005467">
    <property type="entry name" value="His_kinase_dom"/>
</dbReference>
<keyword evidence="5" id="KW-0808">Transferase</keyword>
<feature type="transmembrane region" description="Helical" evidence="11">
    <location>
        <begin position="162"/>
        <end position="188"/>
    </location>
</feature>
<keyword evidence="15" id="KW-1185">Reference proteome</keyword>
<dbReference type="Gene3D" id="3.30.565.10">
    <property type="entry name" value="Histidine kinase-like ATPase, C-terminal domain"/>
    <property type="match status" value="1"/>
</dbReference>
<protein>
    <recommendedName>
        <fullName evidence="3">histidine kinase</fullName>
        <ecNumber evidence="3">2.7.13.3</ecNumber>
    </recommendedName>
</protein>
<dbReference type="SUPFAM" id="SSF158472">
    <property type="entry name" value="HAMP domain-like"/>
    <property type="match status" value="1"/>
</dbReference>
<dbReference type="Pfam" id="PF02518">
    <property type="entry name" value="HATPase_c"/>
    <property type="match status" value="1"/>
</dbReference>
<dbReference type="InterPro" id="IPR036097">
    <property type="entry name" value="HisK_dim/P_sf"/>
</dbReference>
<dbReference type="Proteomes" id="UP001646141">
    <property type="component" value="Unassembled WGS sequence"/>
</dbReference>
<dbReference type="EC" id="2.7.13.3" evidence="3"/>
<evidence type="ECO:0000256" key="2">
    <source>
        <dbReference type="ARBA" id="ARBA00004236"/>
    </source>
</evidence>
<dbReference type="InterPro" id="IPR003661">
    <property type="entry name" value="HisK_dim/P_dom"/>
</dbReference>
<dbReference type="PROSITE" id="PS50109">
    <property type="entry name" value="HIS_KIN"/>
    <property type="match status" value="1"/>
</dbReference>
<evidence type="ECO:0000259" key="12">
    <source>
        <dbReference type="PROSITE" id="PS50109"/>
    </source>
</evidence>
<dbReference type="Gene3D" id="1.10.287.130">
    <property type="match status" value="1"/>
</dbReference>
<dbReference type="InterPro" id="IPR003660">
    <property type="entry name" value="HAMP_dom"/>
</dbReference>
<comment type="subcellular location">
    <subcellularLocation>
        <location evidence="2">Cell membrane</location>
    </subcellularLocation>
</comment>
<evidence type="ECO:0000256" key="8">
    <source>
        <dbReference type="ARBA" id="ARBA00022989"/>
    </source>
</evidence>
<keyword evidence="10 11" id="KW-0472">Membrane</keyword>
<dbReference type="CDD" id="cd00075">
    <property type="entry name" value="HATPase"/>
    <property type="match status" value="1"/>
</dbReference>
<proteinExistence type="predicted"/>
<dbReference type="InterPro" id="IPR036890">
    <property type="entry name" value="HATPase_C_sf"/>
</dbReference>
<dbReference type="EMBL" id="QYAD01000003">
    <property type="protein sequence ID" value="MBL3690111.1"/>
    <property type="molecule type" value="Genomic_DNA"/>
</dbReference>
<organism evidence="14 15">
    <name type="scientific">Leucobacter chromiireducens subsp. chromiireducens</name>
    <dbReference type="NCBI Taxonomy" id="660067"/>
    <lineage>
        <taxon>Bacteria</taxon>
        <taxon>Bacillati</taxon>
        <taxon>Actinomycetota</taxon>
        <taxon>Actinomycetes</taxon>
        <taxon>Micrococcales</taxon>
        <taxon>Microbacteriaceae</taxon>
        <taxon>Leucobacter</taxon>
    </lineage>
</organism>
<dbReference type="InterPro" id="IPR004358">
    <property type="entry name" value="Sig_transdc_His_kin-like_C"/>
</dbReference>
<dbReference type="PANTHER" id="PTHR45436">
    <property type="entry name" value="SENSOR HISTIDINE KINASE YKOH"/>
    <property type="match status" value="1"/>
</dbReference>
<evidence type="ECO:0000313" key="15">
    <source>
        <dbReference type="Proteomes" id="UP001646141"/>
    </source>
</evidence>
<dbReference type="InterPro" id="IPR003594">
    <property type="entry name" value="HATPase_dom"/>
</dbReference>
<evidence type="ECO:0000256" key="10">
    <source>
        <dbReference type="ARBA" id="ARBA00023136"/>
    </source>
</evidence>
<dbReference type="CDD" id="cd06225">
    <property type="entry name" value="HAMP"/>
    <property type="match status" value="1"/>
</dbReference>
<keyword evidence="9" id="KW-0902">Two-component regulatory system</keyword>